<reference evidence="1 2" key="1">
    <citation type="submission" date="2019-01" db="EMBL/GenBank/DDBJ databases">
        <title>Spirosoma flava sp. nov., a propanil-degrading bacterium isolated from herbicide-contaminated soil.</title>
        <authorList>
            <person name="Zhang L."/>
            <person name="Jiang J.-D."/>
        </authorList>
    </citation>
    <scope>NUCLEOTIDE SEQUENCE [LARGE SCALE GENOMIC DNA]</scope>
    <source>
        <strain evidence="1 2">TY50</strain>
    </source>
</reference>
<gene>
    <name evidence="1" type="ORF">EQG79_25345</name>
</gene>
<sequence>MAVTVGGFISLPAWANGWNANTIGSSSGLLSAPQDELLAIVVDTIIPETDTPGAKALGVHSFLQKVVADCYEPKAAETLKQGLAATEAMARQTYSRSFGECDTPQRIDVLKRLNQSAEQTQTDFYKLVKALTIRGYTSSEYVMTNLTKYEMVPGRYHGCVPVPAKAIPQTK</sequence>
<evidence type="ECO:0000313" key="2">
    <source>
        <dbReference type="Proteomes" id="UP000290407"/>
    </source>
</evidence>
<dbReference type="InterPro" id="IPR027056">
    <property type="entry name" value="Gluconate_2DH_su3"/>
</dbReference>
<dbReference type="AlphaFoldDB" id="A0A4Q2UER3"/>
<dbReference type="Pfam" id="PF13618">
    <property type="entry name" value="Gluconate_2-dh3"/>
    <property type="match status" value="1"/>
</dbReference>
<comment type="caution">
    <text evidence="1">The sequence shown here is derived from an EMBL/GenBank/DDBJ whole genome shotgun (WGS) entry which is preliminary data.</text>
</comment>
<keyword evidence="2" id="KW-1185">Reference proteome</keyword>
<evidence type="ECO:0000313" key="1">
    <source>
        <dbReference type="EMBL" id="RYC67494.1"/>
    </source>
</evidence>
<accession>A0A4Q2UER3</accession>
<dbReference type="Proteomes" id="UP000290407">
    <property type="component" value="Unassembled WGS sequence"/>
</dbReference>
<proteinExistence type="predicted"/>
<organism evidence="1 2">
    <name type="scientific">Spirosoma sordidisoli</name>
    <dbReference type="NCBI Taxonomy" id="2502893"/>
    <lineage>
        <taxon>Bacteria</taxon>
        <taxon>Pseudomonadati</taxon>
        <taxon>Bacteroidota</taxon>
        <taxon>Cytophagia</taxon>
        <taxon>Cytophagales</taxon>
        <taxon>Cytophagaceae</taxon>
        <taxon>Spirosoma</taxon>
    </lineage>
</organism>
<dbReference type="EMBL" id="SBLB01000008">
    <property type="protein sequence ID" value="RYC67494.1"/>
    <property type="molecule type" value="Genomic_DNA"/>
</dbReference>
<protein>
    <submittedName>
        <fullName evidence="1">Gluconate 2-dehydrogenase subunit 3 family protein</fullName>
    </submittedName>
</protein>
<name>A0A4Q2UER3_9BACT</name>